<reference evidence="10" key="1">
    <citation type="submission" date="2022-01" db="EMBL/GenBank/DDBJ databases">
        <authorList>
            <person name="King R."/>
        </authorList>
    </citation>
    <scope>NUCLEOTIDE SEQUENCE</scope>
</reference>
<feature type="transmembrane region" description="Helical" evidence="8">
    <location>
        <begin position="170"/>
        <end position="192"/>
    </location>
</feature>
<comment type="similarity">
    <text evidence="2">Belongs to the major facilitator superfamily. Vesicular transporter family.</text>
</comment>
<dbReference type="EMBL" id="OU898278">
    <property type="protein sequence ID" value="CAG9831392.1"/>
    <property type="molecule type" value="Genomic_DNA"/>
</dbReference>
<dbReference type="PRINTS" id="PR01035">
    <property type="entry name" value="TCRTETA"/>
</dbReference>
<evidence type="ECO:0000256" key="8">
    <source>
        <dbReference type="SAM" id="Phobius"/>
    </source>
</evidence>
<evidence type="ECO:0000256" key="6">
    <source>
        <dbReference type="ARBA" id="ARBA00022989"/>
    </source>
</evidence>
<evidence type="ECO:0000256" key="7">
    <source>
        <dbReference type="ARBA" id="ARBA00023136"/>
    </source>
</evidence>
<name>A0A9N9SXC4_DIABA</name>
<evidence type="ECO:0000256" key="1">
    <source>
        <dbReference type="ARBA" id="ARBA00004141"/>
    </source>
</evidence>
<proteinExistence type="inferred from homology"/>
<feature type="transmembrane region" description="Helical" evidence="8">
    <location>
        <begin position="284"/>
        <end position="304"/>
    </location>
</feature>
<dbReference type="PANTHER" id="PTHR23506:SF26">
    <property type="entry name" value="MFS-TYPE TRANSPORTER SLC18B1"/>
    <property type="match status" value="1"/>
</dbReference>
<evidence type="ECO:0000256" key="2">
    <source>
        <dbReference type="ARBA" id="ARBA00006829"/>
    </source>
</evidence>
<feature type="transmembrane region" description="Helical" evidence="8">
    <location>
        <begin position="213"/>
        <end position="237"/>
    </location>
</feature>
<organism evidence="10 11">
    <name type="scientific">Diabrotica balteata</name>
    <name type="common">Banded cucumber beetle</name>
    <dbReference type="NCBI Taxonomy" id="107213"/>
    <lineage>
        <taxon>Eukaryota</taxon>
        <taxon>Metazoa</taxon>
        <taxon>Ecdysozoa</taxon>
        <taxon>Arthropoda</taxon>
        <taxon>Hexapoda</taxon>
        <taxon>Insecta</taxon>
        <taxon>Pterygota</taxon>
        <taxon>Neoptera</taxon>
        <taxon>Endopterygota</taxon>
        <taxon>Coleoptera</taxon>
        <taxon>Polyphaga</taxon>
        <taxon>Cucujiformia</taxon>
        <taxon>Chrysomeloidea</taxon>
        <taxon>Chrysomelidae</taxon>
        <taxon>Galerucinae</taxon>
        <taxon>Diabroticina</taxon>
        <taxon>Diabroticites</taxon>
        <taxon>Diabrotica</taxon>
    </lineage>
</organism>
<evidence type="ECO:0000313" key="10">
    <source>
        <dbReference type="EMBL" id="CAG9831392.1"/>
    </source>
</evidence>
<feature type="transmembrane region" description="Helical" evidence="8">
    <location>
        <begin position="76"/>
        <end position="95"/>
    </location>
</feature>
<dbReference type="InterPro" id="IPR011701">
    <property type="entry name" value="MFS"/>
</dbReference>
<sequence>MVNFTKRQWSTLIVIGIADFCNAVCVSLQAPFYPQVAESKHCTATEYGLVFGIFEFVVFLISPIYGANLNRIGPKLMFNVGGYTIGVCAILFGLLDKIEDRYPFIILSFIIRILAALGNAAFLTASFAIIAKEFPENVATTFACLETFFGLGLIVGPTVGGALYQTGGYTLPFAVMGTLLILSAILTAFVLPKHEDSPVDKVSQKSMLSALKIYGVLLAAASVVVSSMSIGFLQATLEPHLREFNLSPIIVGLMFVINGGVYAMTTPIFGYFCDKLQVPPKRIIALGCVVVIIGFALIGPMPLMPFKKDIWLVVGGLVLHGLGMGAQLVASFSDALTTSIGHGFPNNLDTFGLISGLWTSSFALGAFIGPSISGILYDVIKFPNASLFIIVLNIILGIVIVIFNCYTKPPTSYEELKEDKVVQEETDKNSIIKSYHQNSVTESMKSIKSVGNGISIEKSRPPAMNSLIACNSLSQAWTMRDPSNLSIGPYSYSYGTVNHRPSNGNISSSYLNGVA</sequence>
<gene>
    <name evidence="10" type="ORF">DIABBA_LOCUS4987</name>
</gene>
<feature type="transmembrane region" description="Helical" evidence="8">
    <location>
        <begin position="310"/>
        <end position="330"/>
    </location>
</feature>
<feature type="transmembrane region" description="Helical" evidence="8">
    <location>
        <begin position="12"/>
        <end position="32"/>
    </location>
</feature>
<keyword evidence="6 8" id="KW-1133">Transmembrane helix</keyword>
<dbReference type="Proteomes" id="UP001153709">
    <property type="component" value="Chromosome 3"/>
</dbReference>
<keyword evidence="11" id="KW-1185">Reference proteome</keyword>
<dbReference type="InterPro" id="IPR036259">
    <property type="entry name" value="MFS_trans_sf"/>
</dbReference>
<dbReference type="Pfam" id="PF07690">
    <property type="entry name" value="MFS_1"/>
    <property type="match status" value="1"/>
</dbReference>
<dbReference type="SUPFAM" id="SSF103473">
    <property type="entry name" value="MFS general substrate transporter"/>
    <property type="match status" value="1"/>
</dbReference>
<evidence type="ECO:0000259" key="9">
    <source>
        <dbReference type="PROSITE" id="PS50850"/>
    </source>
</evidence>
<dbReference type="InterPro" id="IPR020846">
    <property type="entry name" value="MFS_dom"/>
</dbReference>
<feature type="transmembrane region" description="Helical" evidence="8">
    <location>
        <begin position="142"/>
        <end position="164"/>
    </location>
</feature>
<keyword evidence="3" id="KW-0813">Transport</keyword>
<feature type="transmembrane region" description="Helical" evidence="8">
    <location>
        <begin position="101"/>
        <end position="130"/>
    </location>
</feature>
<keyword evidence="5" id="KW-0532">Neurotransmitter transport</keyword>
<feature type="transmembrane region" description="Helical" evidence="8">
    <location>
        <begin position="249"/>
        <end position="272"/>
    </location>
</feature>
<feature type="transmembrane region" description="Helical" evidence="8">
    <location>
        <begin position="351"/>
        <end position="373"/>
    </location>
</feature>
<keyword evidence="4 8" id="KW-0812">Transmembrane</keyword>
<accession>A0A9N9SXC4</accession>
<feature type="domain" description="Major facilitator superfamily (MFS) profile" evidence="9">
    <location>
        <begin position="11"/>
        <end position="409"/>
    </location>
</feature>
<evidence type="ECO:0000313" key="11">
    <source>
        <dbReference type="Proteomes" id="UP001153709"/>
    </source>
</evidence>
<evidence type="ECO:0000256" key="5">
    <source>
        <dbReference type="ARBA" id="ARBA00022775"/>
    </source>
</evidence>
<dbReference type="OrthoDB" id="446368at2759"/>
<dbReference type="InterPro" id="IPR050930">
    <property type="entry name" value="MFS_Vesicular_Transporter"/>
</dbReference>
<dbReference type="InterPro" id="IPR001958">
    <property type="entry name" value="Tet-R_TetA/multi-R_MdtG-like"/>
</dbReference>
<evidence type="ECO:0000256" key="4">
    <source>
        <dbReference type="ARBA" id="ARBA00022692"/>
    </source>
</evidence>
<feature type="transmembrane region" description="Helical" evidence="8">
    <location>
        <begin position="385"/>
        <end position="407"/>
    </location>
</feature>
<dbReference type="Gene3D" id="1.20.1250.20">
    <property type="entry name" value="MFS general substrate transporter like domains"/>
    <property type="match status" value="2"/>
</dbReference>
<dbReference type="PROSITE" id="PS50850">
    <property type="entry name" value="MFS"/>
    <property type="match status" value="1"/>
</dbReference>
<protein>
    <recommendedName>
        <fullName evidence="9">Major facilitator superfamily (MFS) profile domain-containing protein</fullName>
    </recommendedName>
</protein>
<evidence type="ECO:0000256" key="3">
    <source>
        <dbReference type="ARBA" id="ARBA00022448"/>
    </source>
</evidence>
<dbReference type="GO" id="GO:0016020">
    <property type="term" value="C:membrane"/>
    <property type="evidence" value="ECO:0007669"/>
    <property type="project" value="UniProtKB-SubCell"/>
</dbReference>
<comment type="subcellular location">
    <subcellularLocation>
        <location evidence="1">Membrane</location>
        <topology evidence="1">Multi-pass membrane protein</topology>
    </subcellularLocation>
</comment>
<keyword evidence="7 8" id="KW-0472">Membrane</keyword>
<dbReference type="PANTHER" id="PTHR23506">
    <property type="entry name" value="GH10249P"/>
    <property type="match status" value="1"/>
</dbReference>
<dbReference type="AlphaFoldDB" id="A0A9N9SXC4"/>
<dbReference type="GO" id="GO:0022857">
    <property type="term" value="F:transmembrane transporter activity"/>
    <property type="evidence" value="ECO:0007669"/>
    <property type="project" value="InterPro"/>
</dbReference>
<feature type="transmembrane region" description="Helical" evidence="8">
    <location>
        <begin position="44"/>
        <end position="64"/>
    </location>
</feature>